<reference evidence="1 2" key="1">
    <citation type="submission" date="2014-11" db="EMBL/GenBank/DDBJ databases">
        <title>Genome of a novel goose pathogen.</title>
        <authorList>
            <person name="Hansen C.M."/>
            <person name="Hueffer K."/>
            <person name="Choi S.C."/>
        </authorList>
    </citation>
    <scope>NUCLEOTIDE SEQUENCE [LARGE SCALE GENOMIC DNA]</scope>
    <source>
        <strain evidence="1 2">KH1503</strain>
    </source>
</reference>
<dbReference type="RefSeq" id="WP_047761289.1">
    <property type="nucleotide sequence ID" value="NZ_CP091510.1"/>
</dbReference>
<comment type="caution">
    <text evidence="1">The sequence shown here is derived from an EMBL/GenBank/DDBJ whole genome shotgun (WGS) entry which is preliminary data.</text>
</comment>
<gene>
    <name evidence="1" type="ORF">PL75_07385</name>
</gene>
<proteinExistence type="predicted"/>
<dbReference type="Proteomes" id="UP000036027">
    <property type="component" value="Unassembled WGS sequence"/>
</dbReference>
<evidence type="ECO:0000313" key="2">
    <source>
        <dbReference type="Proteomes" id="UP000036027"/>
    </source>
</evidence>
<dbReference type="AlphaFoldDB" id="A0A0J0YQW2"/>
<evidence type="ECO:0000313" key="1">
    <source>
        <dbReference type="EMBL" id="KLT72521.1"/>
    </source>
</evidence>
<dbReference type="PATRIC" id="fig|1470200.3.peg.360"/>
<sequence length="88" mass="9902">MPFTLEKQRDLLAQKGIGPTILQRLQQMGLDNIEALANADIEHVLEQGSQITGSSCWRNSPQAHKAIKTAIDWAKQQLRHENNNNQTV</sequence>
<name>A0A0J0YQW2_9NEIS</name>
<protein>
    <submittedName>
        <fullName evidence="1">Recombinase RecA</fullName>
    </submittedName>
</protein>
<keyword evidence="2" id="KW-1185">Reference proteome</keyword>
<dbReference type="EMBL" id="JTDO01000011">
    <property type="protein sequence ID" value="KLT72521.1"/>
    <property type="molecule type" value="Genomic_DNA"/>
</dbReference>
<organism evidence="1 2">
    <name type="scientific">Neisseria arctica</name>
    <dbReference type="NCBI Taxonomy" id="1470200"/>
    <lineage>
        <taxon>Bacteria</taxon>
        <taxon>Pseudomonadati</taxon>
        <taxon>Pseudomonadota</taxon>
        <taxon>Betaproteobacteria</taxon>
        <taxon>Neisseriales</taxon>
        <taxon>Neisseriaceae</taxon>
        <taxon>Neisseria</taxon>
    </lineage>
</organism>
<dbReference type="OrthoDB" id="4467269at2"/>
<dbReference type="Gene3D" id="1.10.150.20">
    <property type="entry name" value="5' to 3' exonuclease, C-terminal subdomain"/>
    <property type="match status" value="1"/>
</dbReference>
<accession>A0A0J0YQW2</accession>
<dbReference type="STRING" id="1470200.PL75_07385"/>